<dbReference type="InterPro" id="IPR000873">
    <property type="entry name" value="AMP-dep_synth/lig_dom"/>
</dbReference>
<dbReference type="GO" id="GO:0005737">
    <property type="term" value="C:cytoplasm"/>
    <property type="evidence" value="ECO:0007669"/>
    <property type="project" value="TreeGrafter"/>
</dbReference>
<dbReference type="Gene3D" id="3.40.50.12780">
    <property type="entry name" value="N-terminal domain of ligase-like"/>
    <property type="match status" value="1"/>
</dbReference>
<dbReference type="STRING" id="235985.SAMN05414137_126104"/>
<dbReference type="eggNOG" id="COG1020">
    <property type="taxonomic scope" value="Bacteria"/>
</dbReference>
<feature type="compositionally biased region" description="Low complexity" evidence="1">
    <location>
        <begin position="139"/>
        <end position="151"/>
    </location>
</feature>
<dbReference type="PROSITE" id="PS00455">
    <property type="entry name" value="AMP_BINDING"/>
    <property type="match status" value="1"/>
</dbReference>
<evidence type="ECO:0000256" key="1">
    <source>
        <dbReference type="SAM" id="MobiDB-lite"/>
    </source>
</evidence>
<dbReference type="NCBIfam" id="TIGR01733">
    <property type="entry name" value="AA-adenyl-dom"/>
    <property type="match status" value="1"/>
</dbReference>
<organism evidence="4 5">
    <name type="scientific">Streptacidiphilus jiangxiensis</name>
    <dbReference type="NCBI Taxonomy" id="235985"/>
    <lineage>
        <taxon>Bacteria</taxon>
        <taxon>Bacillati</taxon>
        <taxon>Actinomycetota</taxon>
        <taxon>Actinomycetes</taxon>
        <taxon>Kitasatosporales</taxon>
        <taxon>Streptomycetaceae</taxon>
        <taxon>Streptacidiphilus</taxon>
    </lineage>
</organism>
<gene>
    <name evidence="4" type="ORF">SAMN05414137_126104</name>
</gene>
<dbReference type="OrthoDB" id="2472181at2"/>
<proteinExistence type="predicted"/>
<feature type="domain" description="AMP-binding enzyme C-terminal" evidence="3">
    <location>
        <begin position="434"/>
        <end position="515"/>
    </location>
</feature>
<dbReference type="PANTHER" id="PTHR45527:SF1">
    <property type="entry name" value="FATTY ACID SYNTHASE"/>
    <property type="match status" value="1"/>
</dbReference>
<feature type="region of interest" description="Disordered" evidence="1">
    <location>
        <begin position="129"/>
        <end position="160"/>
    </location>
</feature>
<accession>A0A1H7Y465</accession>
<protein>
    <submittedName>
        <fullName evidence="4">Amino acid adenylation domain-containing protein</fullName>
    </submittedName>
</protein>
<dbReference type="EMBL" id="FOAZ01000026">
    <property type="protein sequence ID" value="SEM40674.1"/>
    <property type="molecule type" value="Genomic_DNA"/>
</dbReference>
<dbReference type="GO" id="GO:0031177">
    <property type="term" value="F:phosphopantetheine binding"/>
    <property type="evidence" value="ECO:0007669"/>
    <property type="project" value="TreeGrafter"/>
</dbReference>
<dbReference type="Pfam" id="PF13193">
    <property type="entry name" value="AMP-binding_C"/>
    <property type="match status" value="1"/>
</dbReference>
<dbReference type="InterPro" id="IPR025110">
    <property type="entry name" value="AMP-bd_C"/>
</dbReference>
<reference evidence="5" key="1">
    <citation type="submission" date="2016-10" db="EMBL/GenBank/DDBJ databases">
        <authorList>
            <person name="Varghese N."/>
        </authorList>
    </citation>
    <scope>NUCLEOTIDE SEQUENCE [LARGE SCALE GENOMIC DNA]</scope>
    <source>
        <strain evidence="5">DSM 45096 / BCRC 16803 / CGMCC 4.1857 / CIP 109030 / JCM 12277 / KCTC 19219 / NBRC 100920 / 33214</strain>
    </source>
</reference>
<sequence>MAEQLIHEAVARQAALRPDAVAVVCRGERLTYREVDSLADAWSVELAALGAGPGTLVPVHLPRSPAQIVALLAVLKCGAAYAALDRRWPEPRLADVLGQLAPPVVVTDDAAAVGFAGIPVWLVPALRSAPAPEPPPAPESRSALQGSAEPSAPHPPHPPHVGLPASAAACVFFTSGTTGAPKGVVSPHAATTRLFADHGPLALGPGRVMAQAAPSPWDAFSLELWGMLTTGGTVVVIEDDYLLPDTLREVVTESGVNTLWLTSSLFNLFVEVDLDAFAGLQQLVIGGERLSPSRVGQFLERFPETALWNGYGPVESCVFATMHPVRPEDCAVPNGIPIGTPVPGTAVHLLDDGDECPVGVVGELCVSGDGLALAYLGNDELTARCFPDVELADGPRRVYRTGDLAHRDADGVLHYVGRADRQVKVRGYRIEPAEIESTALRLAQVAGCAAVPVPGQLGAFDRIALFCTVPQAAVPVTVRETERLIRAELERLLPLHAVPDVVRLVERIPVTANGKADHHALLSELA</sequence>
<dbReference type="GO" id="GO:0043041">
    <property type="term" value="P:amino acid activation for nonribosomal peptide biosynthetic process"/>
    <property type="evidence" value="ECO:0007669"/>
    <property type="project" value="TreeGrafter"/>
</dbReference>
<name>A0A1H7Y465_STRJI</name>
<evidence type="ECO:0000259" key="3">
    <source>
        <dbReference type="Pfam" id="PF13193"/>
    </source>
</evidence>
<dbReference type="GO" id="GO:0044550">
    <property type="term" value="P:secondary metabolite biosynthetic process"/>
    <property type="evidence" value="ECO:0007669"/>
    <property type="project" value="TreeGrafter"/>
</dbReference>
<evidence type="ECO:0000313" key="5">
    <source>
        <dbReference type="Proteomes" id="UP000183015"/>
    </source>
</evidence>
<dbReference type="InterPro" id="IPR020845">
    <property type="entry name" value="AMP-binding_CS"/>
</dbReference>
<evidence type="ECO:0000313" key="4">
    <source>
        <dbReference type="EMBL" id="SEM40674.1"/>
    </source>
</evidence>
<evidence type="ECO:0000259" key="2">
    <source>
        <dbReference type="Pfam" id="PF00501"/>
    </source>
</evidence>
<dbReference type="SUPFAM" id="SSF56801">
    <property type="entry name" value="Acetyl-CoA synthetase-like"/>
    <property type="match status" value="1"/>
</dbReference>
<dbReference type="Gene3D" id="3.30.300.30">
    <property type="match status" value="1"/>
</dbReference>
<dbReference type="Proteomes" id="UP000183015">
    <property type="component" value="Unassembled WGS sequence"/>
</dbReference>
<feature type="domain" description="AMP-dependent synthetase/ligase" evidence="2">
    <location>
        <begin position="11"/>
        <end position="376"/>
    </location>
</feature>
<dbReference type="InterPro" id="IPR042099">
    <property type="entry name" value="ANL_N_sf"/>
</dbReference>
<dbReference type="AlphaFoldDB" id="A0A1H7Y465"/>
<dbReference type="Pfam" id="PF00501">
    <property type="entry name" value="AMP-binding"/>
    <property type="match status" value="1"/>
</dbReference>
<dbReference type="InterPro" id="IPR010071">
    <property type="entry name" value="AA_adenyl_dom"/>
</dbReference>
<dbReference type="RefSeq" id="WP_052439407.1">
    <property type="nucleotide sequence ID" value="NZ_BBPN01000049.1"/>
</dbReference>
<dbReference type="PANTHER" id="PTHR45527">
    <property type="entry name" value="NONRIBOSOMAL PEPTIDE SYNTHETASE"/>
    <property type="match status" value="1"/>
</dbReference>
<keyword evidence="5" id="KW-1185">Reference proteome</keyword>
<dbReference type="InterPro" id="IPR045851">
    <property type="entry name" value="AMP-bd_C_sf"/>
</dbReference>